<dbReference type="AlphaFoldDB" id="A0A2T4TV75"/>
<comment type="function">
    <text evidence="5 6">Associates with the EF-Tu.GDP complex and induces the exchange of GDP to GTP. It remains bound to the aminoacyl-tRNA.EF-Tu.GTP complex up to the GTP hydrolysis stage on the ribosome.</text>
</comment>
<dbReference type="GO" id="GO:0005737">
    <property type="term" value="C:cytoplasm"/>
    <property type="evidence" value="ECO:0007669"/>
    <property type="project" value="UniProtKB-SubCell"/>
</dbReference>
<evidence type="ECO:0000256" key="2">
    <source>
        <dbReference type="ARBA" id="ARBA00016956"/>
    </source>
</evidence>
<evidence type="ECO:0000256" key="4">
    <source>
        <dbReference type="ARBA" id="ARBA00022917"/>
    </source>
</evidence>
<dbReference type="CDD" id="cd14275">
    <property type="entry name" value="UBA_EF-Ts"/>
    <property type="match status" value="1"/>
</dbReference>
<dbReference type="PANTHER" id="PTHR11741:SF0">
    <property type="entry name" value="ELONGATION FACTOR TS, MITOCHONDRIAL"/>
    <property type="match status" value="1"/>
</dbReference>
<dbReference type="Gene3D" id="1.10.286.20">
    <property type="match status" value="1"/>
</dbReference>
<feature type="domain" description="Translation elongation factor EFTs/EF1B dimerisation" evidence="8">
    <location>
        <begin position="58"/>
        <end position="199"/>
    </location>
</feature>
<evidence type="ECO:0000256" key="6">
    <source>
        <dbReference type="RuleBase" id="RU000642"/>
    </source>
</evidence>
<dbReference type="Gene3D" id="3.30.479.20">
    <property type="entry name" value="Elongation factor Ts, dimerisation domain"/>
    <property type="match status" value="1"/>
</dbReference>
<keyword evidence="10" id="KW-1185">Reference proteome</keyword>
<keyword evidence="3 5" id="KW-0251">Elongation factor</keyword>
<proteinExistence type="inferred from homology"/>
<dbReference type="InterPro" id="IPR001816">
    <property type="entry name" value="Transl_elong_EFTs/EF1B"/>
</dbReference>
<comment type="similarity">
    <text evidence="1 5 6">Belongs to the EF-Ts family.</text>
</comment>
<comment type="caution">
    <text evidence="9">The sequence shown here is derived from an EMBL/GenBank/DDBJ whole genome shotgun (WGS) entry which is preliminary data.</text>
</comment>
<dbReference type="GO" id="GO:0003746">
    <property type="term" value="F:translation elongation factor activity"/>
    <property type="evidence" value="ECO:0007669"/>
    <property type="project" value="UniProtKB-UniRule"/>
</dbReference>
<name>A0A2T4TV75_9BACT</name>
<dbReference type="SUPFAM" id="SSF46934">
    <property type="entry name" value="UBA-like"/>
    <property type="match status" value="1"/>
</dbReference>
<dbReference type="OrthoDB" id="9808348at2"/>
<dbReference type="FunFam" id="1.10.286.20:FF:000001">
    <property type="entry name" value="Elongation factor Ts"/>
    <property type="match status" value="1"/>
</dbReference>
<dbReference type="NCBIfam" id="TIGR00116">
    <property type="entry name" value="tsf"/>
    <property type="match status" value="1"/>
</dbReference>
<dbReference type="SUPFAM" id="SSF54713">
    <property type="entry name" value="Elongation factor Ts (EF-Ts), dimerisation domain"/>
    <property type="match status" value="1"/>
</dbReference>
<keyword evidence="4 5" id="KW-0648">Protein biosynthesis</keyword>
<protein>
    <recommendedName>
        <fullName evidence="2 5">Elongation factor Ts</fullName>
        <shortName evidence="5">EF-Ts</shortName>
    </recommendedName>
</protein>
<sequence>MSATIPATLVRELRERTGVGFMECKTALAESGGDLGRATTLLREKGLASASKKMGRTASDGLVMSYIHGGGKIGVLLELNCETDFVARTDEFVSLARDVAMQVAATNPLYIRREEVPAELLEKERGILLAQVKSSGKPEKILEQIVQGRLEKFFSEICLQEQPFIKAPDVKVEDRIKEVIAKVGENVVIRRFSRYQLGEKVECEA</sequence>
<keyword evidence="5" id="KW-0963">Cytoplasm</keyword>
<feature type="region of interest" description="Involved in Mg(2+) ion dislocation from EF-Tu" evidence="5">
    <location>
        <begin position="83"/>
        <end position="86"/>
    </location>
</feature>
<evidence type="ECO:0000259" key="8">
    <source>
        <dbReference type="Pfam" id="PF00889"/>
    </source>
</evidence>
<accession>A0A2T4TV75</accession>
<reference evidence="10" key="2">
    <citation type="journal article" date="2018" name="Environ. Microbiol.">
        <title>Bloom of a denitrifying methanotroph, 'Candidatus Methylomirabilis limnetica', in a deep stratified lake.</title>
        <authorList>
            <person name="Graf J.S."/>
            <person name="Mayr M.J."/>
            <person name="Marchant H.K."/>
            <person name="Tienken D."/>
            <person name="Hach P.F."/>
            <person name="Brand A."/>
            <person name="Schubert C.J."/>
            <person name="Kuypers M.M."/>
            <person name="Milucka J."/>
        </authorList>
    </citation>
    <scope>NUCLEOTIDE SEQUENCE [LARGE SCALE GENOMIC DNA]</scope>
    <source>
        <strain evidence="10">Zug</strain>
    </source>
</reference>
<dbReference type="Proteomes" id="UP000241436">
    <property type="component" value="Unassembled WGS sequence"/>
</dbReference>
<comment type="subcellular location">
    <subcellularLocation>
        <location evidence="5 7">Cytoplasm</location>
    </subcellularLocation>
</comment>
<dbReference type="RefSeq" id="WP_107563915.1">
    <property type="nucleotide sequence ID" value="NZ_NVQC01000036.1"/>
</dbReference>
<dbReference type="EMBL" id="NVQC01000036">
    <property type="protein sequence ID" value="PTL34968.1"/>
    <property type="molecule type" value="Genomic_DNA"/>
</dbReference>
<dbReference type="FunFam" id="1.10.8.10:FF:000001">
    <property type="entry name" value="Elongation factor Ts"/>
    <property type="match status" value="1"/>
</dbReference>
<evidence type="ECO:0000256" key="1">
    <source>
        <dbReference type="ARBA" id="ARBA00005532"/>
    </source>
</evidence>
<evidence type="ECO:0000313" key="9">
    <source>
        <dbReference type="EMBL" id="PTL34968.1"/>
    </source>
</evidence>
<dbReference type="InterPro" id="IPR018101">
    <property type="entry name" value="Transl_elong_Ts_CS"/>
</dbReference>
<evidence type="ECO:0000256" key="3">
    <source>
        <dbReference type="ARBA" id="ARBA00022768"/>
    </source>
</evidence>
<evidence type="ECO:0000256" key="7">
    <source>
        <dbReference type="RuleBase" id="RU000643"/>
    </source>
</evidence>
<dbReference type="Pfam" id="PF00889">
    <property type="entry name" value="EF_TS"/>
    <property type="match status" value="1"/>
</dbReference>
<dbReference type="InterPro" id="IPR009060">
    <property type="entry name" value="UBA-like_sf"/>
</dbReference>
<organism evidence="9 10">
    <name type="scientific">Candidatus Methylomirabilis limnetica</name>
    <dbReference type="NCBI Taxonomy" id="2033718"/>
    <lineage>
        <taxon>Bacteria</taxon>
        <taxon>Candidatus Methylomirabilota</taxon>
        <taxon>Candidatus Methylomirabilia</taxon>
        <taxon>Candidatus Methylomirabilales</taxon>
        <taxon>Candidatus Methylomirabilaceae</taxon>
        <taxon>Candidatus Methylomirabilis</taxon>
    </lineage>
</organism>
<dbReference type="InterPro" id="IPR036402">
    <property type="entry name" value="EF-Ts_dimer_sf"/>
</dbReference>
<gene>
    <name evidence="5 9" type="primary">tsf</name>
    <name evidence="9" type="ORF">CLG94_12155</name>
</gene>
<dbReference type="HAMAP" id="MF_00050">
    <property type="entry name" value="EF_Ts"/>
    <property type="match status" value="1"/>
</dbReference>
<evidence type="ECO:0000313" key="10">
    <source>
        <dbReference type="Proteomes" id="UP000241436"/>
    </source>
</evidence>
<dbReference type="PANTHER" id="PTHR11741">
    <property type="entry name" value="ELONGATION FACTOR TS"/>
    <property type="match status" value="1"/>
</dbReference>
<dbReference type="Gene3D" id="1.10.8.10">
    <property type="entry name" value="DNA helicase RuvA subunit, C-terminal domain"/>
    <property type="match status" value="1"/>
</dbReference>
<reference evidence="9 10" key="1">
    <citation type="submission" date="2017-09" db="EMBL/GenBank/DDBJ databases">
        <title>Bloom of a denitrifying methanotroph, Candidatus Methylomirabilis limnetica, in a deep stratified lake.</title>
        <authorList>
            <person name="Graf J.S."/>
            <person name="Marchant H.K."/>
            <person name="Tienken D."/>
            <person name="Hach P.F."/>
            <person name="Brand A."/>
            <person name="Schubert C.J."/>
            <person name="Kuypers M.M."/>
            <person name="Milucka J."/>
        </authorList>
    </citation>
    <scope>NUCLEOTIDE SEQUENCE [LARGE SCALE GENOMIC DNA]</scope>
    <source>
        <strain evidence="9 10">Zug</strain>
    </source>
</reference>
<dbReference type="PROSITE" id="PS01127">
    <property type="entry name" value="EF_TS_2"/>
    <property type="match status" value="1"/>
</dbReference>
<dbReference type="InterPro" id="IPR014039">
    <property type="entry name" value="Transl_elong_EFTs/EF1B_dimer"/>
</dbReference>
<evidence type="ECO:0000256" key="5">
    <source>
        <dbReference type="HAMAP-Rule" id="MF_00050"/>
    </source>
</evidence>